<evidence type="ECO:0000313" key="3">
    <source>
        <dbReference type="Proteomes" id="UP001501736"/>
    </source>
</evidence>
<protein>
    <recommendedName>
        <fullName evidence="4">ATP/GTP-binding protein</fullName>
    </recommendedName>
</protein>
<evidence type="ECO:0000313" key="2">
    <source>
        <dbReference type="EMBL" id="GAA3288032.1"/>
    </source>
</evidence>
<keyword evidence="3" id="KW-1185">Reference proteome</keyword>
<evidence type="ECO:0000256" key="1">
    <source>
        <dbReference type="SAM" id="MobiDB-lite"/>
    </source>
</evidence>
<comment type="caution">
    <text evidence="2">The sequence shown here is derived from an EMBL/GenBank/DDBJ whole genome shotgun (WGS) entry which is preliminary data.</text>
</comment>
<feature type="region of interest" description="Disordered" evidence="1">
    <location>
        <begin position="1"/>
        <end position="41"/>
    </location>
</feature>
<sequence>MADMAKGAGKPGRRRGSKWQQGHRPLNPGLTMPGGVEGGTVRRRDGEYHVRRITASGATKEYICPGCRLPIPPGTPHVVAWRADFILGDEHAAAERRHWHPHCWRIG</sequence>
<dbReference type="EMBL" id="BAAAYG010000014">
    <property type="protein sequence ID" value="GAA3288032.1"/>
    <property type="molecule type" value="Genomic_DNA"/>
</dbReference>
<organism evidence="2 3">
    <name type="scientific">Nesterenkonia halobia</name>
    <dbReference type="NCBI Taxonomy" id="37922"/>
    <lineage>
        <taxon>Bacteria</taxon>
        <taxon>Bacillati</taxon>
        <taxon>Actinomycetota</taxon>
        <taxon>Actinomycetes</taxon>
        <taxon>Micrococcales</taxon>
        <taxon>Micrococcaceae</taxon>
        <taxon>Nesterenkonia</taxon>
    </lineage>
</organism>
<gene>
    <name evidence="2" type="ORF">GCM10020260_25760</name>
</gene>
<evidence type="ECO:0008006" key="4">
    <source>
        <dbReference type="Google" id="ProtNLM"/>
    </source>
</evidence>
<proteinExistence type="predicted"/>
<accession>A0ABP6RH59</accession>
<name>A0ABP6RH59_9MICC</name>
<dbReference type="Proteomes" id="UP001501736">
    <property type="component" value="Unassembled WGS sequence"/>
</dbReference>
<reference evidence="3" key="1">
    <citation type="journal article" date="2019" name="Int. J. Syst. Evol. Microbiol.">
        <title>The Global Catalogue of Microorganisms (GCM) 10K type strain sequencing project: providing services to taxonomists for standard genome sequencing and annotation.</title>
        <authorList>
            <consortium name="The Broad Institute Genomics Platform"/>
            <consortium name="The Broad Institute Genome Sequencing Center for Infectious Disease"/>
            <person name="Wu L."/>
            <person name="Ma J."/>
        </authorList>
    </citation>
    <scope>NUCLEOTIDE SEQUENCE [LARGE SCALE GENOMIC DNA]</scope>
    <source>
        <strain evidence="3">JCM 11483</strain>
    </source>
</reference>